<feature type="transmembrane region" description="Helical" evidence="1">
    <location>
        <begin position="21"/>
        <end position="40"/>
    </location>
</feature>
<proteinExistence type="predicted"/>
<evidence type="ECO:0000313" key="3">
    <source>
        <dbReference type="Proteomes" id="UP000596742"/>
    </source>
</evidence>
<evidence type="ECO:0000313" key="2">
    <source>
        <dbReference type="EMBL" id="VDI62303.1"/>
    </source>
</evidence>
<dbReference type="AlphaFoldDB" id="A0A8B6GD96"/>
<reference evidence="2" key="1">
    <citation type="submission" date="2018-11" db="EMBL/GenBank/DDBJ databases">
        <authorList>
            <person name="Alioto T."/>
            <person name="Alioto T."/>
        </authorList>
    </citation>
    <scope>NUCLEOTIDE SEQUENCE</scope>
</reference>
<dbReference type="EMBL" id="UYJE01008240">
    <property type="protein sequence ID" value="VDI62303.1"/>
    <property type="molecule type" value="Genomic_DNA"/>
</dbReference>
<organism evidence="2 3">
    <name type="scientific">Mytilus galloprovincialis</name>
    <name type="common">Mediterranean mussel</name>
    <dbReference type="NCBI Taxonomy" id="29158"/>
    <lineage>
        <taxon>Eukaryota</taxon>
        <taxon>Metazoa</taxon>
        <taxon>Spiralia</taxon>
        <taxon>Lophotrochozoa</taxon>
        <taxon>Mollusca</taxon>
        <taxon>Bivalvia</taxon>
        <taxon>Autobranchia</taxon>
        <taxon>Pteriomorphia</taxon>
        <taxon>Mytilida</taxon>
        <taxon>Mytiloidea</taxon>
        <taxon>Mytilidae</taxon>
        <taxon>Mytilinae</taxon>
        <taxon>Mytilus</taxon>
    </lineage>
</organism>
<sequence>MEIHSLVKKTYSCCFPASFSMFVQLLIIGISTCVNAYPWINLKDNGVDKLSTGLLDQDNNDLSNELNSLIAKLYSNRLSTLEAENKLWSDNNDTPNIYDSDKTSHALAELLTYNPLPECQEKYLINMKQFISCIKEIQGNIHSGVLSKRRGGLMKLNPTGWKRKRRDTATSLALDQRSQNEYRLNQLINRLLMQKREKMRFNPTGW</sequence>
<accession>A0A8B6GD96</accession>
<keyword evidence="1" id="KW-1133">Transmembrane helix</keyword>
<comment type="caution">
    <text evidence="2">The sequence shown here is derived from an EMBL/GenBank/DDBJ whole genome shotgun (WGS) entry which is preliminary data.</text>
</comment>
<protein>
    <submittedName>
        <fullName evidence="2">Uncharacterized protein</fullName>
    </submittedName>
</protein>
<name>A0A8B6GD96_MYTGA</name>
<keyword evidence="3" id="KW-1185">Reference proteome</keyword>
<dbReference type="Proteomes" id="UP000596742">
    <property type="component" value="Unassembled WGS sequence"/>
</dbReference>
<keyword evidence="1" id="KW-0812">Transmembrane</keyword>
<evidence type="ECO:0000256" key="1">
    <source>
        <dbReference type="SAM" id="Phobius"/>
    </source>
</evidence>
<gene>
    <name evidence="2" type="ORF">MGAL_10B040334</name>
</gene>
<keyword evidence="1" id="KW-0472">Membrane</keyword>
<dbReference type="OrthoDB" id="6080812at2759"/>